<dbReference type="PANTHER" id="PTHR33164">
    <property type="entry name" value="TRANSCRIPTIONAL REGULATOR, MARR FAMILY"/>
    <property type="match status" value="1"/>
</dbReference>
<dbReference type="SMART" id="SM00347">
    <property type="entry name" value="HTH_MARR"/>
    <property type="match status" value="1"/>
</dbReference>
<evidence type="ECO:0000256" key="5">
    <source>
        <dbReference type="ARBA" id="ARBA00023163"/>
    </source>
</evidence>
<evidence type="ECO:0000256" key="1">
    <source>
        <dbReference type="ARBA" id="ARBA00004496"/>
    </source>
</evidence>
<reference evidence="7" key="1">
    <citation type="submission" date="2020-02" db="EMBL/GenBank/DDBJ databases">
        <authorList>
            <person name="Meier V. D."/>
        </authorList>
    </citation>
    <scope>NUCLEOTIDE SEQUENCE</scope>
    <source>
        <strain evidence="7">AVDCRST_MAG41</strain>
    </source>
</reference>
<proteinExistence type="predicted"/>
<dbReference type="SUPFAM" id="SSF46785">
    <property type="entry name" value="Winged helix' DNA-binding domain"/>
    <property type="match status" value="1"/>
</dbReference>
<organism evidence="7">
    <name type="scientific">uncultured Mycobacteriales bacterium</name>
    <dbReference type="NCBI Taxonomy" id="581187"/>
    <lineage>
        <taxon>Bacteria</taxon>
        <taxon>Bacillati</taxon>
        <taxon>Actinomycetota</taxon>
        <taxon>Actinomycetes</taxon>
        <taxon>Mycobacteriales</taxon>
        <taxon>environmental samples</taxon>
    </lineage>
</organism>
<dbReference type="PROSITE" id="PS50995">
    <property type="entry name" value="HTH_MARR_2"/>
    <property type="match status" value="1"/>
</dbReference>
<comment type="subcellular location">
    <subcellularLocation>
        <location evidence="1">Cytoplasm</location>
    </subcellularLocation>
</comment>
<evidence type="ECO:0000259" key="6">
    <source>
        <dbReference type="PROSITE" id="PS50995"/>
    </source>
</evidence>
<dbReference type="Pfam" id="PF22381">
    <property type="entry name" value="Staph_reg_Sar_Rot"/>
    <property type="match status" value="1"/>
</dbReference>
<dbReference type="GO" id="GO:0005737">
    <property type="term" value="C:cytoplasm"/>
    <property type="evidence" value="ECO:0007669"/>
    <property type="project" value="UniProtKB-SubCell"/>
</dbReference>
<dbReference type="FunFam" id="1.10.10.10:FF:000163">
    <property type="entry name" value="MarR family transcriptional regulator"/>
    <property type="match status" value="1"/>
</dbReference>
<dbReference type="EMBL" id="CADCTP010000241">
    <property type="protein sequence ID" value="CAA9265706.1"/>
    <property type="molecule type" value="Genomic_DNA"/>
</dbReference>
<keyword evidence="3" id="KW-0805">Transcription regulation</keyword>
<keyword evidence="5" id="KW-0804">Transcription</keyword>
<dbReference type="AlphaFoldDB" id="A0A6J4IYN4"/>
<dbReference type="Gene3D" id="1.10.10.10">
    <property type="entry name" value="Winged helix-like DNA-binding domain superfamily/Winged helix DNA-binding domain"/>
    <property type="match status" value="1"/>
</dbReference>
<protein>
    <submittedName>
        <fullName evidence="7">Organic hydroperoxide resistance transcriptional regulator</fullName>
    </submittedName>
</protein>
<dbReference type="GO" id="GO:0003677">
    <property type="term" value="F:DNA binding"/>
    <property type="evidence" value="ECO:0007669"/>
    <property type="project" value="UniProtKB-KW"/>
</dbReference>
<dbReference type="InterPro" id="IPR036390">
    <property type="entry name" value="WH_DNA-bd_sf"/>
</dbReference>
<dbReference type="InterPro" id="IPR000835">
    <property type="entry name" value="HTH_MarR-typ"/>
</dbReference>
<dbReference type="InterPro" id="IPR036388">
    <property type="entry name" value="WH-like_DNA-bd_sf"/>
</dbReference>
<feature type="domain" description="HTH marR-type" evidence="6">
    <location>
        <begin position="14"/>
        <end position="144"/>
    </location>
</feature>
<keyword evidence="2" id="KW-0963">Cytoplasm</keyword>
<evidence type="ECO:0000256" key="4">
    <source>
        <dbReference type="ARBA" id="ARBA00023125"/>
    </source>
</evidence>
<dbReference type="InterPro" id="IPR039422">
    <property type="entry name" value="MarR/SlyA-like"/>
</dbReference>
<name>A0A6J4IYN4_9ACTN</name>
<dbReference type="GO" id="GO:0003700">
    <property type="term" value="F:DNA-binding transcription factor activity"/>
    <property type="evidence" value="ECO:0007669"/>
    <property type="project" value="InterPro"/>
</dbReference>
<sequence>MELAEPGPDVLALDRQVCFALAVASRSVNALYRPLLEPLQLTHPQYLVMLALWERSPRSVKDLSGSLRLDSATLSPLLKRLEALGYCTRRRSATDERMLTVELTGRGRELRIEAEKIPPAIVERLGMDLDELVDLHRALSRVIAATDRSPVPAGTEVPTGSP</sequence>
<evidence type="ECO:0000313" key="7">
    <source>
        <dbReference type="EMBL" id="CAA9265706.1"/>
    </source>
</evidence>
<evidence type="ECO:0000256" key="2">
    <source>
        <dbReference type="ARBA" id="ARBA00022490"/>
    </source>
</evidence>
<evidence type="ECO:0000256" key="3">
    <source>
        <dbReference type="ARBA" id="ARBA00023015"/>
    </source>
</evidence>
<gene>
    <name evidence="7" type="ORF">AVDCRST_MAG41-2612</name>
</gene>
<dbReference type="PANTHER" id="PTHR33164:SF5">
    <property type="entry name" value="ORGANIC HYDROPEROXIDE RESISTANCE TRANSCRIPTIONAL REGULATOR"/>
    <property type="match status" value="1"/>
</dbReference>
<dbReference type="GO" id="GO:0006950">
    <property type="term" value="P:response to stress"/>
    <property type="evidence" value="ECO:0007669"/>
    <property type="project" value="TreeGrafter"/>
</dbReference>
<dbReference type="InterPro" id="IPR055166">
    <property type="entry name" value="Transc_reg_Sar_Rot_HTH"/>
</dbReference>
<accession>A0A6J4IYN4</accession>
<keyword evidence="4" id="KW-0238">DNA-binding</keyword>